<dbReference type="EMBL" id="MN739438">
    <property type="protein sequence ID" value="QHT04789.1"/>
    <property type="molecule type" value="Genomic_DNA"/>
</dbReference>
<proteinExistence type="predicted"/>
<reference evidence="1" key="1">
    <citation type="journal article" date="2020" name="Nature">
        <title>Giant virus diversity and host interactions through global metagenomics.</title>
        <authorList>
            <person name="Schulz F."/>
            <person name="Roux S."/>
            <person name="Paez-Espino D."/>
            <person name="Jungbluth S."/>
            <person name="Walsh D.A."/>
            <person name="Denef V.J."/>
            <person name="McMahon K.D."/>
            <person name="Konstantinidis K.T."/>
            <person name="Eloe-Fadrosh E.A."/>
            <person name="Kyrpides N.C."/>
            <person name="Woyke T."/>
        </authorList>
    </citation>
    <scope>NUCLEOTIDE SEQUENCE</scope>
    <source>
        <strain evidence="1">GVMAG-M-3300021343-4</strain>
    </source>
</reference>
<evidence type="ECO:0000313" key="1">
    <source>
        <dbReference type="EMBL" id="QHT04789.1"/>
    </source>
</evidence>
<name>A0A6C0CM76_9ZZZZ</name>
<dbReference type="AlphaFoldDB" id="A0A6C0CM76"/>
<accession>A0A6C0CM76</accession>
<organism evidence="1">
    <name type="scientific">viral metagenome</name>
    <dbReference type="NCBI Taxonomy" id="1070528"/>
    <lineage>
        <taxon>unclassified sequences</taxon>
        <taxon>metagenomes</taxon>
        <taxon>organismal metagenomes</taxon>
    </lineage>
</organism>
<sequence>MTYRTESLETVSTVNSNSSLSQTAYNENSDLVAAATTTTITLGTSASTTADIYNNLVIEITEGPGLAQARLITDYTAGKVASLNKNLGELPDTTSTYVVHRQSGQCQTQDQANRYTTVKLASTANSNNDYYKNCFIKLWHCAEHETSLRCITAYNGTTKVATLDTALACLPDGDSLYVIYGESGTAQTGAASTITLDGTLSSATDDYYNGLYIDITAGTGVGQSRLISDYVGATKIATVSVSWDTTPDNTSEFTIYGGWAGEFEDCSKNSSITVTTVITEGDIAVIDMQLGLTSTGSSKRQKYIENSIKFPTSVHSHTVISEYYKQKLVGMGTTVTGNHQTIFHTQKNNAISSVINENINAKNDCLLTRSVLAAQNSDGVFRNVNADNESNLFVNISNPHDAYGNLAVSSPEESISMVFHYNITPFENETFVKGSGAASVADSLCTVSSGTTANSASRVSTLGRAKYVPGTALNVRFTALFTQGVSSTTQLIGLGDESNGMFFGYNGADFGLMLRSGGKQEVRTLTVTSGASSTGNMTVTLNGNATSVAVTSGDNVRAVARKIAAANFSDAGDGWIAYENDDDVIFISRVTGSKAGTYSISGQGTAGSFASNITGVSATDTWVTQTQWNVDRGFGEGSLPVMDFTKGNVFEISIQWLGFGNIMFNIENPYNGHLETVHRIRYPNANTLPSVINPNNPLMIYVDNGATTNDISTKTACMSALVYGKRNLTVGSYFGISSVHDSVNLNSGNDLNILTIRNNPLFQNQKNKSDVVLTNLTLGYESSKSAIIKAYFNADLDNATTNTWTQVSGGASVISYCEDEKNVTNGLEIATFSMGIDGKIDKNLLDYQFIIPPGNQISFTIIPLANVNGTDFTCSLTWVERL</sequence>
<protein>
    <submittedName>
        <fullName evidence="1">Uncharacterized protein</fullName>
    </submittedName>
</protein>